<dbReference type="OrthoDB" id="8942758at2759"/>
<feature type="compositionally biased region" description="Basic residues" evidence="1">
    <location>
        <begin position="103"/>
        <end position="112"/>
    </location>
</feature>
<gene>
    <name evidence="2" type="ORF">O181_057262</name>
</gene>
<dbReference type="Proteomes" id="UP000765509">
    <property type="component" value="Unassembled WGS sequence"/>
</dbReference>
<keyword evidence="3" id="KW-1185">Reference proteome</keyword>
<evidence type="ECO:0000313" key="2">
    <source>
        <dbReference type="EMBL" id="MBW0517547.1"/>
    </source>
</evidence>
<feature type="region of interest" description="Disordered" evidence="1">
    <location>
        <begin position="69"/>
        <end position="112"/>
    </location>
</feature>
<evidence type="ECO:0000313" key="3">
    <source>
        <dbReference type="Proteomes" id="UP000765509"/>
    </source>
</evidence>
<organism evidence="2 3">
    <name type="scientific">Austropuccinia psidii MF-1</name>
    <dbReference type="NCBI Taxonomy" id="1389203"/>
    <lineage>
        <taxon>Eukaryota</taxon>
        <taxon>Fungi</taxon>
        <taxon>Dikarya</taxon>
        <taxon>Basidiomycota</taxon>
        <taxon>Pucciniomycotina</taxon>
        <taxon>Pucciniomycetes</taxon>
        <taxon>Pucciniales</taxon>
        <taxon>Sphaerophragmiaceae</taxon>
        <taxon>Austropuccinia</taxon>
    </lineage>
</organism>
<evidence type="ECO:0000256" key="1">
    <source>
        <dbReference type="SAM" id="MobiDB-lite"/>
    </source>
</evidence>
<name>A0A9Q3EHG2_9BASI</name>
<proteinExistence type="predicted"/>
<dbReference type="EMBL" id="AVOT02026000">
    <property type="protein sequence ID" value="MBW0517547.1"/>
    <property type="molecule type" value="Genomic_DNA"/>
</dbReference>
<comment type="caution">
    <text evidence="2">The sequence shown here is derived from an EMBL/GenBank/DDBJ whole genome shotgun (WGS) entry which is preliminary data.</text>
</comment>
<reference evidence="2" key="1">
    <citation type="submission" date="2021-03" db="EMBL/GenBank/DDBJ databases">
        <title>Draft genome sequence of rust myrtle Austropuccinia psidii MF-1, a brazilian biotype.</title>
        <authorList>
            <person name="Quecine M.C."/>
            <person name="Pachon D.M.R."/>
            <person name="Bonatelli M.L."/>
            <person name="Correr F.H."/>
            <person name="Franceschini L.M."/>
            <person name="Leite T.F."/>
            <person name="Margarido G.R.A."/>
            <person name="Almeida C.A."/>
            <person name="Ferrarezi J.A."/>
            <person name="Labate C.A."/>
        </authorList>
    </citation>
    <scope>NUCLEOTIDE SEQUENCE</scope>
    <source>
        <strain evidence="2">MF-1</strain>
    </source>
</reference>
<dbReference type="AlphaFoldDB" id="A0A9Q3EHG2"/>
<sequence length="140" mass="16561">MKESRHVSLYIAYFRSSMSIIEDWGQMTYIHVYRRTLESRLLDQLASHPGNFDTCQELMDITLELDTRYHERRKENGGNQDKKPHVTEFTPSRPPQGSSLKRPYYKNKKAKKLQASQVKLSACNPKPEHKHDFHNTINQW</sequence>
<accession>A0A9Q3EHG2</accession>
<feature type="compositionally biased region" description="Basic and acidic residues" evidence="1">
    <location>
        <begin position="69"/>
        <end position="86"/>
    </location>
</feature>
<protein>
    <submittedName>
        <fullName evidence="2">Uncharacterized protein</fullName>
    </submittedName>
</protein>